<dbReference type="InterPro" id="IPR036097">
    <property type="entry name" value="HisK_dim/P_sf"/>
</dbReference>
<dbReference type="Gene3D" id="1.10.287.130">
    <property type="match status" value="1"/>
</dbReference>
<name>A0A1F7RF09_9BACT</name>
<dbReference type="SUPFAM" id="SSF47384">
    <property type="entry name" value="Homodimeric domain of signal transducing histidine kinase"/>
    <property type="match status" value="1"/>
</dbReference>
<organism evidence="1 2">
    <name type="scientific">Candidatus Schekmanbacteria bacterium GWA2_38_11</name>
    <dbReference type="NCBI Taxonomy" id="1817876"/>
    <lineage>
        <taxon>Bacteria</taxon>
        <taxon>Candidatus Schekmaniibacteriota</taxon>
    </lineage>
</organism>
<dbReference type="Proteomes" id="UP000178526">
    <property type="component" value="Unassembled WGS sequence"/>
</dbReference>
<accession>A0A1F7RF09</accession>
<evidence type="ECO:0000313" key="2">
    <source>
        <dbReference type="Proteomes" id="UP000178526"/>
    </source>
</evidence>
<dbReference type="SUPFAM" id="SSF55874">
    <property type="entry name" value="ATPase domain of HSP90 chaperone/DNA topoisomerase II/histidine kinase"/>
    <property type="match status" value="1"/>
</dbReference>
<comment type="caution">
    <text evidence="1">The sequence shown here is derived from an EMBL/GenBank/DDBJ whole genome shotgun (WGS) entry which is preliminary data.</text>
</comment>
<dbReference type="EMBL" id="MGDB01000107">
    <property type="protein sequence ID" value="OGL40136.1"/>
    <property type="molecule type" value="Genomic_DNA"/>
</dbReference>
<sequence length="249" mass="28219">MANRKVAYKFQQQNGNLEDYIIHLQKFALAGLMFSDITHEFNNVVGAMLGFTQIAKMTNDEKDIKKSFEVVISCSEKLKEMNKSILSYLQSNPMDENIVDLNSVIQQSISLVKKGFDRKGIEIRFESKKIPLIKLRVGFFQHAFLNLLLDAKRSISPGGELKMTASFSERQKFVEIYLKSISWDTSYKNDFKDVESFDDIFQRLDGANGFNKAAEAGIAYLLLKKEIGGDITLVKNDETGTGYVIKIPT</sequence>
<gene>
    <name evidence="1" type="ORF">A2042_02790</name>
</gene>
<dbReference type="GO" id="GO:0000155">
    <property type="term" value="F:phosphorelay sensor kinase activity"/>
    <property type="evidence" value="ECO:0007669"/>
    <property type="project" value="InterPro"/>
</dbReference>
<dbReference type="AlphaFoldDB" id="A0A1F7RF09"/>
<evidence type="ECO:0008006" key="3">
    <source>
        <dbReference type="Google" id="ProtNLM"/>
    </source>
</evidence>
<proteinExistence type="predicted"/>
<evidence type="ECO:0000313" key="1">
    <source>
        <dbReference type="EMBL" id="OGL40136.1"/>
    </source>
</evidence>
<dbReference type="Gene3D" id="3.30.565.10">
    <property type="entry name" value="Histidine kinase-like ATPase, C-terminal domain"/>
    <property type="match status" value="1"/>
</dbReference>
<dbReference type="InterPro" id="IPR036890">
    <property type="entry name" value="HATPase_C_sf"/>
</dbReference>
<protein>
    <recommendedName>
        <fullName evidence="3">Histidine kinase domain-containing protein</fullName>
    </recommendedName>
</protein>
<reference evidence="1 2" key="1">
    <citation type="journal article" date="2016" name="Nat. Commun.">
        <title>Thousands of microbial genomes shed light on interconnected biogeochemical processes in an aquifer system.</title>
        <authorList>
            <person name="Anantharaman K."/>
            <person name="Brown C.T."/>
            <person name="Hug L.A."/>
            <person name="Sharon I."/>
            <person name="Castelle C.J."/>
            <person name="Probst A.J."/>
            <person name="Thomas B.C."/>
            <person name="Singh A."/>
            <person name="Wilkins M.J."/>
            <person name="Karaoz U."/>
            <person name="Brodie E.L."/>
            <person name="Williams K.H."/>
            <person name="Hubbard S.S."/>
            <person name="Banfield J.F."/>
        </authorList>
    </citation>
    <scope>NUCLEOTIDE SEQUENCE [LARGE SCALE GENOMIC DNA]</scope>
</reference>